<evidence type="ECO:0000313" key="1">
    <source>
        <dbReference type="EMBL" id="BDI31270.1"/>
    </source>
</evidence>
<reference evidence="1 2" key="1">
    <citation type="journal article" date="2019" name="Int. J. Syst. Evol. Microbiol.">
        <title>Capsulimonas corticalis gen. nov., sp. nov., an aerobic capsulated bacterium, of a novel bacterial order, Capsulimonadales ord. nov., of the class Armatimonadia of the phylum Armatimonadetes.</title>
        <authorList>
            <person name="Li J."/>
            <person name="Kudo C."/>
            <person name="Tonouchi A."/>
        </authorList>
    </citation>
    <scope>NUCLEOTIDE SEQUENCE [LARGE SCALE GENOMIC DNA]</scope>
    <source>
        <strain evidence="1 2">AX-7</strain>
    </source>
</reference>
<proteinExistence type="predicted"/>
<dbReference type="KEGG" id="ccot:CCAX7_33210"/>
<dbReference type="AlphaFoldDB" id="A0A402CYQ1"/>
<dbReference type="EMBL" id="AP025739">
    <property type="protein sequence ID" value="BDI31270.1"/>
    <property type="molecule type" value="Genomic_DNA"/>
</dbReference>
<keyword evidence="2" id="KW-1185">Reference proteome</keyword>
<gene>
    <name evidence="1" type="ORF">CCAX7_33210</name>
</gene>
<dbReference type="RefSeq" id="WP_119322435.1">
    <property type="nucleotide sequence ID" value="NZ_AP025739.1"/>
</dbReference>
<dbReference type="OrthoDB" id="228317at2"/>
<name>A0A402CYQ1_9BACT</name>
<organism evidence="1 2">
    <name type="scientific">Capsulimonas corticalis</name>
    <dbReference type="NCBI Taxonomy" id="2219043"/>
    <lineage>
        <taxon>Bacteria</taxon>
        <taxon>Bacillati</taxon>
        <taxon>Armatimonadota</taxon>
        <taxon>Armatimonadia</taxon>
        <taxon>Capsulimonadales</taxon>
        <taxon>Capsulimonadaceae</taxon>
        <taxon>Capsulimonas</taxon>
    </lineage>
</organism>
<protein>
    <submittedName>
        <fullName evidence="1">Uncharacterized protein</fullName>
    </submittedName>
</protein>
<dbReference type="Proteomes" id="UP000287394">
    <property type="component" value="Chromosome"/>
</dbReference>
<evidence type="ECO:0000313" key="2">
    <source>
        <dbReference type="Proteomes" id="UP000287394"/>
    </source>
</evidence>
<sequence length="201" mass="21883">MNTPLKSTKNAQAGCLLIFGAVWTIGSAAMTIDVFSSSPLGALLPAAFVLLGLCMIWAGLKPMIAVRKIGAAQIILSVEAPRVGEKFLVNYQQTAQSPVSVLNHTMTLIFRESATYTRGSNTTTVTHPTTVNTISYGPLALRPGETNQRQWSIQIPADGMHSFEGRRNKLNWVIQTKVTMAGWPTYEEEFPFTVTPDRLGG</sequence>
<accession>A0A402CYQ1</accession>